<dbReference type="AlphaFoldDB" id="A0A2M4B7C2"/>
<sequence length="89" mass="9368">MKTKWMPWRRLLLLQYRPPAYVTAGEPPPFIAPAVTTTDMSVASPSASASLLVKRTSLVIIDGFIAPGLDVPPPAPLNDNSLITGGGPG</sequence>
<accession>A0A2M4B7C2</accession>
<evidence type="ECO:0000313" key="1">
    <source>
        <dbReference type="EMBL" id="MBW48949.1"/>
    </source>
</evidence>
<name>A0A2M4B7C2_9DIPT</name>
<organism evidence="1">
    <name type="scientific">Anopheles triannulatus</name>
    <dbReference type="NCBI Taxonomy" id="58253"/>
    <lineage>
        <taxon>Eukaryota</taxon>
        <taxon>Metazoa</taxon>
        <taxon>Ecdysozoa</taxon>
        <taxon>Arthropoda</taxon>
        <taxon>Hexapoda</taxon>
        <taxon>Insecta</taxon>
        <taxon>Pterygota</taxon>
        <taxon>Neoptera</taxon>
        <taxon>Endopterygota</taxon>
        <taxon>Diptera</taxon>
        <taxon>Nematocera</taxon>
        <taxon>Culicoidea</taxon>
        <taxon>Culicidae</taxon>
        <taxon>Anophelinae</taxon>
        <taxon>Anopheles</taxon>
    </lineage>
</organism>
<proteinExistence type="predicted"/>
<protein>
    <submittedName>
        <fullName evidence="1">Putative secreted protein</fullName>
    </submittedName>
</protein>
<dbReference type="EMBL" id="GGFK01015628">
    <property type="protein sequence ID" value="MBW48949.1"/>
    <property type="molecule type" value="Transcribed_RNA"/>
</dbReference>
<reference evidence="1" key="1">
    <citation type="submission" date="2018-01" db="EMBL/GenBank/DDBJ databases">
        <title>An insight into the sialome of Amazonian anophelines.</title>
        <authorList>
            <person name="Ribeiro J.M."/>
            <person name="Scarpassa V."/>
            <person name="Calvo E."/>
        </authorList>
    </citation>
    <scope>NUCLEOTIDE SEQUENCE</scope>
    <source>
        <tissue evidence="1">Salivary glands</tissue>
    </source>
</reference>